<dbReference type="InterPro" id="IPR002123">
    <property type="entry name" value="Plipid/glycerol_acylTrfase"/>
</dbReference>
<keyword evidence="7 9" id="KW-0808">Transferase</keyword>
<comment type="pathway">
    <text evidence="2">Phospholipid metabolism; CDP-diacylglycerol biosynthesis; CDP-diacylglycerol from sn-glycerol 3-phosphate: step 2/3.</text>
</comment>
<dbReference type="SMART" id="SM00563">
    <property type="entry name" value="PlsC"/>
    <property type="match status" value="1"/>
</dbReference>
<keyword evidence="9" id="KW-0594">Phospholipid biosynthesis</keyword>
<sequence length="246" mass="27215">MLAVIRIILIALAIGGISIISIISCLFKPFHRNNVHFAAGMMGSIHKLLGLQIEIRIPDEVKKLGSVVYIANHQNNYDLFTVSNAVQPGTVSVGKQSLKWIPFFGQMYWLTGNILIDRKNTSKAMGTIALTADKIQEKGLSVWLFPEGTRSYGRGLMPFKTGAFRTAALADVPVVPICSSNQHGSIKLNRWNNGKIIIEFLPPLKVLAETKEEIRALANQVRENMANKLEEISIEAGSHYPTYQGK</sequence>
<feature type="transmembrane region" description="Helical" evidence="11">
    <location>
        <begin position="6"/>
        <end position="27"/>
    </location>
</feature>
<gene>
    <name evidence="13" type="primary">plsC</name>
    <name evidence="13" type="ORF">tloyanaT_05300</name>
</gene>
<name>A0ABQ6H815_9GAMM</name>
<evidence type="ECO:0000313" key="14">
    <source>
        <dbReference type="Proteomes" id="UP001157134"/>
    </source>
</evidence>
<keyword evidence="10" id="KW-0175">Coiled coil</keyword>
<comment type="caution">
    <text evidence="13">The sequence shown here is derived from an EMBL/GenBank/DDBJ whole genome shotgun (WGS) entry which is preliminary data.</text>
</comment>
<evidence type="ECO:0000256" key="10">
    <source>
        <dbReference type="SAM" id="Coils"/>
    </source>
</evidence>
<evidence type="ECO:0000256" key="5">
    <source>
        <dbReference type="ARBA" id="ARBA00013211"/>
    </source>
</evidence>
<keyword evidence="11" id="KW-1133">Transmembrane helix</keyword>
<evidence type="ECO:0000256" key="11">
    <source>
        <dbReference type="SAM" id="Phobius"/>
    </source>
</evidence>
<reference evidence="13 14" key="1">
    <citation type="submission" date="2023-03" db="EMBL/GenBank/DDBJ databases">
        <title>Thalassotalea loyana LMG 22536T draft genome sequence.</title>
        <authorList>
            <person name="Sawabe T."/>
        </authorList>
    </citation>
    <scope>NUCLEOTIDE SEQUENCE [LARGE SCALE GENOMIC DNA]</scope>
    <source>
        <strain evidence="13 14">LMG 22536</strain>
    </source>
</reference>
<dbReference type="SUPFAM" id="SSF69593">
    <property type="entry name" value="Glycerol-3-phosphate (1)-acyltransferase"/>
    <property type="match status" value="1"/>
</dbReference>
<dbReference type="InterPro" id="IPR004552">
    <property type="entry name" value="AGP_acyltrans"/>
</dbReference>
<feature type="domain" description="Phospholipid/glycerol acyltransferase" evidence="12">
    <location>
        <begin position="67"/>
        <end position="182"/>
    </location>
</feature>
<accession>A0ABQ6H815</accession>
<evidence type="ECO:0000259" key="12">
    <source>
        <dbReference type="SMART" id="SM00563"/>
    </source>
</evidence>
<keyword evidence="8 9" id="KW-0012">Acyltransferase</keyword>
<keyword evidence="9" id="KW-1208">Phospholipid metabolism</keyword>
<dbReference type="PROSITE" id="PS51257">
    <property type="entry name" value="PROKAR_LIPOPROTEIN"/>
    <property type="match status" value="1"/>
</dbReference>
<dbReference type="RefSeq" id="WP_284295822.1">
    <property type="nucleotide sequence ID" value="NZ_BSSV01000001.1"/>
</dbReference>
<keyword evidence="9" id="KW-0443">Lipid metabolism</keyword>
<comment type="domain">
    <text evidence="9">The HXXXXD motif is essential for acyltransferase activity and may constitute the binding site for the phosphate moiety of the glycerol-3-phosphate.</text>
</comment>
<dbReference type="PANTHER" id="PTHR10434">
    <property type="entry name" value="1-ACYL-SN-GLYCEROL-3-PHOSPHATE ACYLTRANSFERASE"/>
    <property type="match status" value="1"/>
</dbReference>
<comment type="similarity">
    <text evidence="4 9">Belongs to the 1-acyl-sn-glycerol-3-phosphate acyltransferase family.</text>
</comment>
<dbReference type="CDD" id="cd07989">
    <property type="entry name" value="LPLAT_AGPAT-like"/>
    <property type="match status" value="1"/>
</dbReference>
<feature type="coiled-coil region" evidence="10">
    <location>
        <begin position="204"/>
        <end position="231"/>
    </location>
</feature>
<evidence type="ECO:0000256" key="1">
    <source>
        <dbReference type="ARBA" id="ARBA00001141"/>
    </source>
</evidence>
<keyword evidence="9" id="KW-0444">Lipid biosynthesis</keyword>
<dbReference type="GO" id="GO:0016746">
    <property type="term" value="F:acyltransferase activity"/>
    <property type="evidence" value="ECO:0007669"/>
    <property type="project" value="UniProtKB-KW"/>
</dbReference>
<evidence type="ECO:0000313" key="13">
    <source>
        <dbReference type="EMBL" id="GLX84278.1"/>
    </source>
</evidence>
<evidence type="ECO:0000256" key="4">
    <source>
        <dbReference type="ARBA" id="ARBA00008655"/>
    </source>
</evidence>
<protein>
    <recommendedName>
        <fullName evidence="6 9">1-acyl-sn-glycerol-3-phosphate acyltransferase</fullName>
        <ecNumber evidence="5 9">2.3.1.51</ecNumber>
    </recommendedName>
</protein>
<comment type="catalytic activity">
    <reaction evidence="1 9">
        <text>a 1-acyl-sn-glycero-3-phosphate + an acyl-CoA = a 1,2-diacyl-sn-glycero-3-phosphate + CoA</text>
        <dbReference type="Rhea" id="RHEA:19709"/>
        <dbReference type="ChEBI" id="CHEBI:57287"/>
        <dbReference type="ChEBI" id="CHEBI:57970"/>
        <dbReference type="ChEBI" id="CHEBI:58342"/>
        <dbReference type="ChEBI" id="CHEBI:58608"/>
        <dbReference type="EC" id="2.3.1.51"/>
    </reaction>
</comment>
<evidence type="ECO:0000256" key="6">
    <source>
        <dbReference type="ARBA" id="ARBA00016139"/>
    </source>
</evidence>
<keyword evidence="14" id="KW-1185">Reference proteome</keyword>
<evidence type="ECO:0000256" key="7">
    <source>
        <dbReference type="ARBA" id="ARBA00022679"/>
    </source>
</evidence>
<comment type="pathway">
    <text evidence="3">Lipid metabolism.</text>
</comment>
<evidence type="ECO:0000256" key="8">
    <source>
        <dbReference type="ARBA" id="ARBA00023315"/>
    </source>
</evidence>
<dbReference type="NCBIfam" id="TIGR00530">
    <property type="entry name" value="AGP_acyltrn"/>
    <property type="match status" value="1"/>
</dbReference>
<dbReference type="PANTHER" id="PTHR10434:SF11">
    <property type="entry name" value="1-ACYL-SN-GLYCEROL-3-PHOSPHATE ACYLTRANSFERASE"/>
    <property type="match status" value="1"/>
</dbReference>
<evidence type="ECO:0000256" key="2">
    <source>
        <dbReference type="ARBA" id="ARBA00004728"/>
    </source>
</evidence>
<keyword evidence="11" id="KW-0472">Membrane</keyword>
<proteinExistence type="inferred from homology"/>
<dbReference type="Proteomes" id="UP001157134">
    <property type="component" value="Unassembled WGS sequence"/>
</dbReference>
<dbReference type="EMBL" id="BSSV01000001">
    <property type="protein sequence ID" value="GLX84278.1"/>
    <property type="molecule type" value="Genomic_DNA"/>
</dbReference>
<dbReference type="EC" id="2.3.1.51" evidence="5 9"/>
<evidence type="ECO:0000256" key="9">
    <source>
        <dbReference type="RuleBase" id="RU361267"/>
    </source>
</evidence>
<evidence type="ECO:0000256" key="3">
    <source>
        <dbReference type="ARBA" id="ARBA00005189"/>
    </source>
</evidence>
<keyword evidence="11" id="KW-0812">Transmembrane</keyword>
<dbReference type="Pfam" id="PF01553">
    <property type="entry name" value="Acyltransferase"/>
    <property type="match status" value="1"/>
</dbReference>
<organism evidence="13 14">
    <name type="scientific">Thalassotalea loyana</name>
    <dbReference type="NCBI Taxonomy" id="280483"/>
    <lineage>
        <taxon>Bacteria</taxon>
        <taxon>Pseudomonadati</taxon>
        <taxon>Pseudomonadota</taxon>
        <taxon>Gammaproteobacteria</taxon>
        <taxon>Alteromonadales</taxon>
        <taxon>Colwelliaceae</taxon>
        <taxon>Thalassotalea</taxon>
    </lineage>
</organism>